<name>T1F842_HELRO</name>
<dbReference type="InterPro" id="IPR000407">
    <property type="entry name" value="GDA1_CD39_NTPase"/>
</dbReference>
<protein>
    <recommendedName>
        <fullName evidence="8">Ectonucleoside triphosphate diphosphohydrolase 1</fullName>
    </recommendedName>
</protein>
<reference evidence="7" key="1">
    <citation type="submission" date="2012-12" db="EMBL/GenBank/DDBJ databases">
        <authorList>
            <person name="Hellsten U."/>
            <person name="Grimwood J."/>
            <person name="Chapman J.A."/>
            <person name="Shapiro H."/>
            <person name="Aerts A."/>
            <person name="Otillar R.P."/>
            <person name="Terry A.Y."/>
            <person name="Boore J.L."/>
            <person name="Simakov O."/>
            <person name="Marletaz F."/>
            <person name="Cho S.-J."/>
            <person name="Edsinger-Gonzales E."/>
            <person name="Havlak P."/>
            <person name="Kuo D.-H."/>
            <person name="Larsson T."/>
            <person name="Lv J."/>
            <person name="Arendt D."/>
            <person name="Savage R."/>
            <person name="Osoegawa K."/>
            <person name="de Jong P."/>
            <person name="Lindberg D.R."/>
            <person name="Seaver E.C."/>
            <person name="Weisblat D.A."/>
            <person name="Putnam N.H."/>
            <person name="Grigoriev I.V."/>
            <person name="Rokhsar D.S."/>
        </authorList>
    </citation>
    <scope>NUCLEOTIDE SEQUENCE</scope>
</reference>
<keyword evidence="2" id="KW-0378">Hydrolase</keyword>
<evidence type="ECO:0000313" key="6">
    <source>
        <dbReference type="EnsemblMetazoa" id="HelroP174430"/>
    </source>
</evidence>
<dbReference type="GeneID" id="20204991"/>
<dbReference type="OrthoDB" id="6372431at2759"/>
<evidence type="ECO:0000256" key="3">
    <source>
        <dbReference type="PIRSR" id="PIRSR600407-1"/>
    </source>
</evidence>
<dbReference type="EnsemblMetazoa" id="HelroT174430">
    <property type="protein sequence ID" value="HelroP174430"/>
    <property type="gene ID" value="HelroG174430"/>
</dbReference>
<dbReference type="PANTHER" id="PTHR11782">
    <property type="entry name" value="ADENOSINE/GUANOSINE DIPHOSPHATASE"/>
    <property type="match status" value="1"/>
</dbReference>
<evidence type="ECO:0000256" key="1">
    <source>
        <dbReference type="ARBA" id="ARBA00009283"/>
    </source>
</evidence>
<dbReference type="EMBL" id="KB096743">
    <property type="protein sequence ID" value="ESO01483.1"/>
    <property type="molecule type" value="Genomic_DNA"/>
</dbReference>
<evidence type="ECO:0000256" key="2">
    <source>
        <dbReference type="ARBA" id="ARBA00022801"/>
    </source>
</evidence>
<dbReference type="eggNOG" id="KOG1386">
    <property type="taxonomic scope" value="Eukaryota"/>
</dbReference>
<evidence type="ECO:0000313" key="5">
    <source>
        <dbReference type="EMBL" id="ESO01483.1"/>
    </source>
</evidence>
<dbReference type="GO" id="GO:0017111">
    <property type="term" value="F:ribonucleoside triphosphate phosphatase activity"/>
    <property type="evidence" value="ECO:0000318"/>
    <property type="project" value="GO_Central"/>
</dbReference>
<reference evidence="6" key="3">
    <citation type="submission" date="2015-06" db="UniProtKB">
        <authorList>
            <consortium name="EnsemblMetazoa"/>
        </authorList>
    </citation>
    <scope>IDENTIFICATION</scope>
</reference>
<sequence length="543" mass="60278">MSSTSLSPSLLSSSSSLSPSCLKYAILMAIITVVFSRETSSSYVSGNSFKNSSGSAVGVVASDDNGKDSWSGSRRKRSLDADYFKNEHVYCVIIDAGSSGSRIYIYSWKTDFVRDGEALPRLEVSAVARKDGGVHKQFVEKSANNMQDYLSPLMNHAKENIPENQHKSTDLYFMATAGMRLLVKNADAAIDQIRSVLSMKSFNPFKYKPENIKILSGEQEGVFAWVSVNYHKKVFARRGVRANKTFGLLEMGGASTQIAFIPRGSILNNLYPVRIAGVHYSVYVKSFLQFGTDYVSKKISNMVCSKKFEMDDKCDNPCFIKDGINLVNLGFTRNFSGQAKSFILEGKGNFENCQKLMEEVVYKNDNPTKCSPSPCSIGEFYQPPIPNDMKFVGIGGFKHVYKKLKLLQDDGSLNLDKALKKVEEFCSTGKSDVSEDYSKPDDKTSIYASDPCQFGLYFDTLLTRGYGFDRQTSNIFIDPDINWTLGAVLYENEKNVYGFPPPSSSSSSPSSSFRNAGHAIIMVMKFVSIPTASYLFMSFTRSV</sequence>
<dbReference type="GO" id="GO:0005886">
    <property type="term" value="C:plasma membrane"/>
    <property type="evidence" value="ECO:0000318"/>
    <property type="project" value="GO_Central"/>
</dbReference>
<dbReference type="CTD" id="20204991"/>
<dbReference type="KEGG" id="hro:HELRODRAFT_174430"/>
<evidence type="ECO:0008006" key="8">
    <source>
        <dbReference type="Google" id="ProtNLM"/>
    </source>
</evidence>
<dbReference type="InParanoid" id="T1F842"/>
<dbReference type="EMBL" id="AMQM01004911">
    <property type="status" value="NOT_ANNOTATED_CDS"/>
    <property type="molecule type" value="Genomic_DNA"/>
</dbReference>
<dbReference type="GO" id="GO:0045134">
    <property type="term" value="F:UDP phosphatase activity"/>
    <property type="evidence" value="ECO:0000318"/>
    <property type="project" value="GO_Central"/>
</dbReference>
<dbReference type="AlphaFoldDB" id="T1F842"/>
<dbReference type="OMA" id="TLPMINL"/>
<dbReference type="Gene3D" id="3.30.420.150">
    <property type="entry name" value="Exopolyphosphatase. Domain 2"/>
    <property type="match status" value="1"/>
</dbReference>
<feature type="active site" description="Proton acceptor" evidence="3">
    <location>
        <position position="220"/>
    </location>
</feature>
<dbReference type="GO" id="GO:0009134">
    <property type="term" value="P:nucleoside diphosphate catabolic process"/>
    <property type="evidence" value="ECO:0000318"/>
    <property type="project" value="GO_Central"/>
</dbReference>
<keyword evidence="4" id="KW-0547">Nucleotide-binding</keyword>
<dbReference type="Proteomes" id="UP000015101">
    <property type="component" value="Unassembled WGS sequence"/>
</dbReference>
<evidence type="ECO:0000313" key="7">
    <source>
        <dbReference type="Proteomes" id="UP000015101"/>
    </source>
</evidence>
<gene>
    <name evidence="6" type="primary">20204991</name>
    <name evidence="5" type="ORF">HELRODRAFT_174430</name>
</gene>
<feature type="binding site" evidence="4">
    <location>
        <begin position="253"/>
        <end position="257"/>
    </location>
    <ligand>
        <name>ATP</name>
        <dbReference type="ChEBI" id="CHEBI:30616"/>
    </ligand>
</feature>
<dbReference type="CDD" id="cd24003">
    <property type="entry name" value="ASKHA_NBD_GDA1_CD39_NTPase"/>
    <property type="match status" value="1"/>
</dbReference>
<dbReference type="FunCoup" id="T1F842">
    <property type="interactions" value="976"/>
</dbReference>
<accession>T1F842</accession>
<dbReference type="RefSeq" id="XP_009020137.1">
    <property type="nucleotide sequence ID" value="XM_009021889.1"/>
</dbReference>
<keyword evidence="4" id="KW-0067">ATP-binding</keyword>
<reference evidence="5 7" key="2">
    <citation type="journal article" date="2013" name="Nature">
        <title>Insights into bilaterian evolution from three spiralian genomes.</title>
        <authorList>
            <person name="Simakov O."/>
            <person name="Marletaz F."/>
            <person name="Cho S.J."/>
            <person name="Edsinger-Gonzales E."/>
            <person name="Havlak P."/>
            <person name="Hellsten U."/>
            <person name="Kuo D.H."/>
            <person name="Larsson T."/>
            <person name="Lv J."/>
            <person name="Arendt D."/>
            <person name="Savage R."/>
            <person name="Osoegawa K."/>
            <person name="de Jong P."/>
            <person name="Grimwood J."/>
            <person name="Chapman J.A."/>
            <person name="Shapiro H."/>
            <person name="Aerts A."/>
            <person name="Otillar R.P."/>
            <person name="Terry A.Y."/>
            <person name="Boore J.L."/>
            <person name="Grigoriev I.V."/>
            <person name="Lindberg D.R."/>
            <person name="Seaver E.C."/>
            <person name="Weisblat D.A."/>
            <person name="Putnam N.H."/>
            <person name="Rokhsar D.S."/>
        </authorList>
    </citation>
    <scope>NUCLEOTIDE SEQUENCE</scope>
</reference>
<dbReference type="Gene3D" id="3.30.420.40">
    <property type="match status" value="1"/>
</dbReference>
<dbReference type="STRING" id="6412.T1F842"/>
<dbReference type="GO" id="GO:0004382">
    <property type="term" value="F:GDP phosphatase activity"/>
    <property type="evidence" value="ECO:0000318"/>
    <property type="project" value="GO_Central"/>
</dbReference>
<organism evidence="6 7">
    <name type="scientific">Helobdella robusta</name>
    <name type="common">Californian leech</name>
    <dbReference type="NCBI Taxonomy" id="6412"/>
    <lineage>
        <taxon>Eukaryota</taxon>
        <taxon>Metazoa</taxon>
        <taxon>Spiralia</taxon>
        <taxon>Lophotrochozoa</taxon>
        <taxon>Annelida</taxon>
        <taxon>Clitellata</taxon>
        <taxon>Hirudinea</taxon>
        <taxon>Rhynchobdellida</taxon>
        <taxon>Glossiphoniidae</taxon>
        <taxon>Helobdella</taxon>
    </lineage>
</organism>
<dbReference type="Pfam" id="PF01150">
    <property type="entry name" value="GDA1_CD39"/>
    <property type="match status" value="1"/>
</dbReference>
<evidence type="ECO:0000256" key="4">
    <source>
        <dbReference type="PIRSR" id="PIRSR600407-2"/>
    </source>
</evidence>
<dbReference type="PANTHER" id="PTHR11782:SF83">
    <property type="entry name" value="GUANOSINE-DIPHOSPHATASE"/>
    <property type="match status" value="1"/>
</dbReference>
<keyword evidence="7" id="KW-1185">Reference proteome</keyword>
<comment type="similarity">
    <text evidence="1">Belongs to the GDA1/CD39 NTPase family.</text>
</comment>
<dbReference type="HOGENOM" id="CLU_010246_4_1_1"/>
<proteinExistence type="inferred from homology"/>
<dbReference type="GO" id="GO:0005524">
    <property type="term" value="F:ATP binding"/>
    <property type="evidence" value="ECO:0007669"/>
    <property type="project" value="UniProtKB-KW"/>
</dbReference>